<feature type="compositionally biased region" description="Basic and acidic residues" evidence="1">
    <location>
        <begin position="11"/>
        <end position="20"/>
    </location>
</feature>
<comment type="caution">
    <text evidence="2">The sequence shown here is derived from an EMBL/GenBank/DDBJ whole genome shotgun (WGS) entry which is preliminary data.</text>
</comment>
<accession>A0ABD2PD28</accession>
<organism evidence="2 3">
    <name type="scientific">Cryptolaemus montrouzieri</name>
    <dbReference type="NCBI Taxonomy" id="559131"/>
    <lineage>
        <taxon>Eukaryota</taxon>
        <taxon>Metazoa</taxon>
        <taxon>Ecdysozoa</taxon>
        <taxon>Arthropoda</taxon>
        <taxon>Hexapoda</taxon>
        <taxon>Insecta</taxon>
        <taxon>Pterygota</taxon>
        <taxon>Neoptera</taxon>
        <taxon>Endopterygota</taxon>
        <taxon>Coleoptera</taxon>
        <taxon>Polyphaga</taxon>
        <taxon>Cucujiformia</taxon>
        <taxon>Coccinelloidea</taxon>
        <taxon>Coccinellidae</taxon>
        <taxon>Scymninae</taxon>
        <taxon>Scymnini</taxon>
        <taxon>Cryptolaemus</taxon>
    </lineage>
</organism>
<dbReference type="Proteomes" id="UP001516400">
    <property type="component" value="Unassembled WGS sequence"/>
</dbReference>
<proteinExistence type="predicted"/>
<dbReference type="AlphaFoldDB" id="A0ABD2PD28"/>
<keyword evidence="3" id="KW-1185">Reference proteome</keyword>
<sequence length="59" mass="6610">MEDGESGAESTKLEGRCGHEDGQLLKKKSDHLETLKEEQKINDSGLIQWVDESICIHLT</sequence>
<gene>
    <name evidence="2" type="ORF">HHI36_003000</name>
</gene>
<name>A0ABD2PD28_9CUCU</name>
<evidence type="ECO:0000313" key="3">
    <source>
        <dbReference type="Proteomes" id="UP001516400"/>
    </source>
</evidence>
<dbReference type="EMBL" id="JABFTP020000185">
    <property type="protein sequence ID" value="KAL3288561.1"/>
    <property type="molecule type" value="Genomic_DNA"/>
</dbReference>
<feature type="region of interest" description="Disordered" evidence="1">
    <location>
        <begin position="1"/>
        <end position="20"/>
    </location>
</feature>
<reference evidence="2 3" key="1">
    <citation type="journal article" date="2021" name="BMC Biol.">
        <title>Horizontally acquired antibacterial genes associated with adaptive radiation of ladybird beetles.</title>
        <authorList>
            <person name="Li H.S."/>
            <person name="Tang X.F."/>
            <person name="Huang Y.H."/>
            <person name="Xu Z.Y."/>
            <person name="Chen M.L."/>
            <person name="Du X.Y."/>
            <person name="Qiu B.Y."/>
            <person name="Chen P.T."/>
            <person name="Zhang W."/>
            <person name="Slipinski A."/>
            <person name="Escalona H.E."/>
            <person name="Waterhouse R.M."/>
            <person name="Zwick A."/>
            <person name="Pang H."/>
        </authorList>
    </citation>
    <scope>NUCLEOTIDE SEQUENCE [LARGE SCALE GENOMIC DNA]</scope>
    <source>
        <strain evidence="2">SYSU2018</strain>
    </source>
</reference>
<protein>
    <submittedName>
        <fullName evidence="2">Uncharacterized protein</fullName>
    </submittedName>
</protein>
<feature type="non-terminal residue" evidence="2">
    <location>
        <position position="59"/>
    </location>
</feature>
<evidence type="ECO:0000256" key="1">
    <source>
        <dbReference type="SAM" id="MobiDB-lite"/>
    </source>
</evidence>
<evidence type="ECO:0000313" key="2">
    <source>
        <dbReference type="EMBL" id="KAL3288561.1"/>
    </source>
</evidence>